<organism evidence="2 3">
    <name type="scientific">Cercophora newfieldiana</name>
    <dbReference type="NCBI Taxonomy" id="92897"/>
    <lineage>
        <taxon>Eukaryota</taxon>
        <taxon>Fungi</taxon>
        <taxon>Dikarya</taxon>
        <taxon>Ascomycota</taxon>
        <taxon>Pezizomycotina</taxon>
        <taxon>Sordariomycetes</taxon>
        <taxon>Sordariomycetidae</taxon>
        <taxon>Sordariales</taxon>
        <taxon>Lasiosphaeriaceae</taxon>
        <taxon>Cercophora</taxon>
    </lineage>
</organism>
<dbReference type="InterPro" id="IPR029044">
    <property type="entry name" value="Nucleotide-diphossugar_trans"/>
</dbReference>
<accession>A0AA40CIY1</accession>
<dbReference type="Gene3D" id="3.90.550.20">
    <property type="match status" value="1"/>
</dbReference>
<dbReference type="GO" id="GO:0000136">
    <property type="term" value="C:mannan polymerase complex"/>
    <property type="evidence" value="ECO:0007669"/>
    <property type="project" value="TreeGrafter"/>
</dbReference>
<comment type="caution">
    <text evidence="2">The sequence shown here is derived from an EMBL/GenBank/DDBJ whole genome shotgun (WGS) entry which is preliminary data.</text>
</comment>
<dbReference type="PANTHER" id="PTHR31834">
    <property type="entry name" value="INITIATION-SPECIFIC ALPHA-1,6-MANNOSYLTRANSFERASE"/>
    <property type="match status" value="1"/>
</dbReference>
<protein>
    <submittedName>
        <fullName evidence="2">Nucleotide-diphospho-sugar transferase</fullName>
    </submittedName>
</protein>
<sequence length="256" mass="29247">MHSNTWIEMAPGYTYTLVGNLEAESFLAAHFSGRPEIAAAYHSLTNMGSKSDFLRYLLLYIRGGIYSDVDTKPIVRPDAWLPPQRRRDVRLLIAVEHDEPIDGQPEDFVYPVQFCQWTIAAAPHHPVFAKMIDRMLMGLRDVADRDRALRGSNKALTDFDSIFAHGDGAFTDFDVINTTGPVAWTEVVFGHLQGVDGSIKRHQDIWNMHEPAYYGDIAVLPLHGFRAERLDDWGLWRRKYALVRHFFKGSWKTSRA</sequence>
<dbReference type="Pfam" id="PF04488">
    <property type="entry name" value="Gly_transf_sug"/>
    <property type="match status" value="1"/>
</dbReference>
<keyword evidence="3" id="KW-1185">Reference proteome</keyword>
<dbReference type="EMBL" id="JAULSV010000007">
    <property type="protein sequence ID" value="KAK0639203.1"/>
    <property type="molecule type" value="Genomic_DNA"/>
</dbReference>
<evidence type="ECO:0000313" key="2">
    <source>
        <dbReference type="EMBL" id="KAK0639203.1"/>
    </source>
</evidence>
<dbReference type="GO" id="GO:0000009">
    <property type="term" value="F:alpha-1,6-mannosyltransferase activity"/>
    <property type="evidence" value="ECO:0007669"/>
    <property type="project" value="InterPro"/>
</dbReference>
<dbReference type="Proteomes" id="UP001174936">
    <property type="component" value="Unassembled WGS sequence"/>
</dbReference>
<comment type="similarity">
    <text evidence="1">Belongs to the glycosyltransferase 32 family.</text>
</comment>
<evidence type="ECO:0000313" key="3">
    <source>
        <dbReference type="Proteomes" id="UP001174936"/>
    </source>
</evidence>
<dbReference type="InterPro" id="IPR007577">
    <property type="entry name" value="GlycoTrfase_DXD_sugar-bd_CS"/>
</dbReference>
<reference evidence="2" key="1">
    <citation type="submission" date="2023-06" db="EMBL/GenBank/DDBJ databases">
        <title>Genome-scale phylogeny and comparative genomics of the fungal order Sordariales.</title>
        <authorList>
            <consortium name="Lawrence Berkeley National Laboratory"/>
            <person name="Hensen N."/>
            <person name="Bonometti L."/>
            <person name="Westerberg I."/>
            <person name="Brannstrom I.O."/>
            <person name="Guillou S."/>
            <person name="Cros-Aarteil S."/>
            <person name="Calhoun S."/>
            <person name="Haridas S."/>
            <person name="Kuo A."/>
            <person name="Mondo S."/>
            <person name="Pangilinan J."/>
            <person name="Riley R."/>
            <person name="Labutti K."/>
            <person name="Andreopoulos B."/>
            <person name="Lipzen A."/>
            <person name="Chen C."/>
            <person name="Yanf M."/>
            <person name="Daum C."/>
            <person name="Ng V."/>
            <person name="Clum A."/>
            <person name="Steindorff A."/>
            <person name="Ohm R."/>
            <person name="Martin F."/>
            <person name="Silar P."/>
            <person name="Natvig D."/>
            <person name="Lalanne C."/>
            <person name="Gautier V."/>
            <person name="Ament-Velasquez S.L."/>
            <person name="Kruys A."/>
            <person name="Hutchinson M.I."/>
            <person name="Powell A.J."/>
            <person name="Barry K."/>
            <person name="Miller A.N."/>
            <person name="Grigoriev I.V."/>
            <person name="Debuchy R."/>
            <person name="Gladieux P."/>
            <person name="Thoren M.H."/>
            <person name="Johannesson H."/>
        </authorList>
    </citation>
    <scope>NUCLEOTIDE SEQUENCE</scope>
    <source>
        <strain evidence="2">SMH2532-1</strain>
    </source>
</reference>
<dbReference type="AlphaFoldDB" id="A0AA40CIY1"/>
<proteinExistence type="inferred from homology"/>
<dbReference type="InterPro" id="IPR039367">
    <property type="entry name" value="Och1-like"/>
</dbReference>
<gene>
    <name evidence="2" type="ORF">B0T16DRAFT_439847</name>
</gene>
<name>A0AA40CIY1_9PEZI</name>
<dbReference type="SUPFAM" id="SSF53448">
    <property type="entry name" value="Nucleotide-diphospho-sugar transferases"/>
    <property type="match status" value="1"/>
</dbReference>
<evidence type="ECO:0000256" key="1">
    <source>
        <dbReference type="ARBA" id="ARBA00009003"/>
    </source>
</evidence>
<keyword evidence="2" id="KW-0808">Transferase</keyword>
<dbReference type="PANTHER" id="PTHR31834:SF8">
    <property type="entry name" value="TRANSFERASE, PUTATIVE (AFU_ORTHOLOGUE AFUA_6G14040)-RELATED"/>
    <property type="match status" value="1"/>
</dbReference>
<dbReference type="GO" id="GO:0006487">
    <property type="term" value="P:protein N-linked glycosylation"/>
    <property type="evidence" value="ECO:0007669"/>
    <property type="project" value="TreeGrafter"/>
</dbReference>